<gene>
    <name evidence="8" type="ORF">SIK69_21505</name>
</gene>
<dbReference type="InterPro" id="IPR007895">
    <property type="entry name" value="MASE1"/>
</dbReference>
<keyword evidence="3 6" id="KW-0812">Transmembrane</keyword>
<dbReference type="Pfam" id="PF05231">
    <property type="entry name" value="MASE1"/>
    <property type="match status" value="1"/>
</dbReference>
<evidence type="ECO:0000256" key="5">
    <source>
        <dbReference type="ARBA" id="ARBA00023136"/>
    </source>
</evidence>
<accession>A0ABU4QU11</accession>
<feature type="transmembrane region" description="Helical" evidence="6">
    <location>
        <begin position="7"/>
        <end position="27"/>
    </location>
</feature>
<keyword evidence="9" id="KW-1185">Reference proteome</keyword>
<keyword evidence="2" id="KW-1003">Cell membrane</keyword>
<proteinExistence type="predicted"/>
<protein>
    <submittedName>
        <fullName evidence="8">MASE1 domain-containing protein</fullName>
    </submittedName>
</protein>
<evidence type="ECO:0000256" key="2">
    <source>
        <dbReference type="ARBA" id="ARBA00022475"/>
    </source>
</evidence>
<sequence>MNSFKFVMQLLVWCALYFALGYISLFLDDPASQVSFVWFPAGLAVSAFLLTSRRRWPWLFLGLFIVRTGLDVTLCHSLETSLVHSVISLSNDLAIAWCVRHFTRPHDTLHSLGVWLAATLFISAVAAALGGGWVVLRHEVDFIQTLWIWWSANVVGTLLVTSIVMGLFWRPAADIRRHWLAGGVLWLLLCLSAVYVFHQPIGGPRGEAFMFSLACIPVMVMIAIPVVSGNQMGAAAFLSFCIIVIYYSWQRNGPLFIPGLKPGEPLLLAQCYLSGTALLLIFIYFLRHSPKTFLTVSWYLDPRSGHLTWDDRSPNVLTQQLSTIPDTDRLLSLMSPGDRQIMRERWTRVQSGSTIKGSFRFLLTLSPTLTLHLQETKLIALQQPDGVVLIGYWTGESQGQGSARVFKGT</sequence>
<feature type="transmembrane region" description="Helical" evidence="6">
    <location>
        <begin position="179"/>
        <end position="197"/>
    </location>
</feature>
<comment type="caution">
    <text evidence="8">The sequence shown here is derived from an EMBL/GenBank/DDBJ whole genome shotgun (WGS) entry which is preliminary data.</text>
</comment>
<evidence type="ECO:0000256" key="6">
    <source>
        <dbReference type="SAM" id="Phobius"/>
    </source>
</evidence>
<dbReference type="EMBL" id="JAWXRD010000040">
    <property type="protein sequence ID" value="MDX6042771.1"/>
    <property type="molecule type" value="Genomic_DNA"/>
</dbReference>
<feature type="transmembrane region" description="Helical" evidence="6">
    <location>
        <begin position="33"/>
        <end position="51"/>
    </location>
</feature>
<dbReference type="RefSeq" id="WP_319787049.1">
    <property type="nucleotide sequence ID" value="NZ_JAWXRD010000040.1"/>
</dbReference>
<feature type="transmembrane region" description="Helical" evidence="6">
    <location>
        <begin position="209"/>
        <end position="227"/>
    </location>
</feature>
<evidence type="ECO:0000313" key="9">
    <source>
        <dbReference type="Proteomes" id="UP001275664"/>
    </source>
</evidence>
<organism evidence="8 9">
    <name type="scientific">Scandinavium lactucae</name>
    <dbReference type="NCBI Taxonomy" id="3095028"/>
    <lineage>
        <taxon>Bacteria</taxon>
        <taxon>Pseudomonadati</taxon>
        <taxon>Pseudomonadota</taxon>
        <taxon>Gammaproteobacteria</taxon>
        <taxon>Enterobacterales</taxon>
        <taxon>Enterobacteriaceae</taxon>
        <taxon>Scandinavium</taxon>
    </lineage>
</organism>
<evidence type="ECO:0000256" key="3">
    <source>
        <dbReference type="ARBA" id="ARBA00022692"/>
    </source>
</evidence>
<feature type="transmembrane region" description="Helical" evidence="6">
    <location>
        <begin position="265"/>
        <end position="286"/>
    </location>
</feature>
<keyword evidence="4 6" id="KW-1133">Transmembrane helix</keyword>
<feature type="transmembrane region" description="Helical" evidence="6">
    <location>
        <begin position="147"/>
        <end position="167"/>
    </location>
</feature>
<name>A0ABU4QU11_9ENTR</name>
<dbReference type="Proteomes" id="UP001275664">
    <property type="component" value="Unassembled WGS sequence"/>
</dbReference>
<feature type="transmembrane region" description="Helical" evidence="6">
    <location>
        <begin position="112"/>
        <end position="135"/>
    </location>
</feature>
<evidence type="ECO:0000313" key="8">
    <source>
        <dbReference type="EMBL" id="MDX6042771.1"/>
    </source>
</evidence>
<reference evidence="8 9" key="1">
    <citation type="submission" date="2023-11" db="EMBL/GenBank/DDBJ databases">
        <title>Scandinavium wanjuensis sp. nov., isolated from lettuce South Korea.</title>
        <authorList>
            <person name="Park J."/>
            <person name="Park S."/>
            <person name="Oh K.K."/>
            <person name="Cho G.S."/>
            <person name="Franz C.M.A.P."/>
        </authorList>
    </citation>
    <scope>NUCLEOTIDE SEQUENCE [LARGE SCALE GENOMIC DNA]</scope>
    <source>
        <strain evidence="8 9">V105_6</strain>
    </source>
</reference>
<feature type="domain" description="MASE1" evidence="7">
    <location>
        <begin position="9"/>
        <end position="257"/>
    </location>
</feature>
<keyword evidence="5 6" id="KW-0472">Membrane</keyword>
<comment type="subcellular location">
    <subcellularLocation>
        <location evidence="1">Cell membrane</location>
        <topology evidence="1">Multi-pass membrane protein</topology>
    </subcellularLocation>
</comment>
<feature type="transmembrane region" description="Helical" evidence="6">
    <location>
        <begin position="232"/>
        <end position="249"/>
    </location>
</feature>
<evidence type="ECO:0000259" key="7">
    <source>
        <dbReference type="Pfam" id="PF05231"/>
    </source>
</evidence>
<evidence type="ECO:0000256" key="1">
    <source>
        <dbReference type="ARBA" id="ARBA00004651"/>
    </source>
</evidence>
<evidence type="ECO:0000256" key="4">
    <source>
        <dbReference type="ARBA" id="ARBA00022989"/>
    </source>
</evidence>